<dbReference type="Gene3D" id="3.40.50.2300">
    <property type="match status" value="2"/>
</dbReference>
<protein>
    <submittedName>
        <fullName evidence="5">Transcriptional regulator, LacI family</fullName>
    </submittedName>
</protein>
<sequence>RLAQELNLSVATVSRALNNRSNTSQETKSRVLEITKKLNYEPNPHASSLRRHDSKTIGVILPEVANHFFSLVINGIEEVARDNNYHVLIYLTHDDYQRELSVTRLLVSGRIDGVLVSVASTSQDFAHLDLLRERNIPTVFFDRVYDGLDTAQVTTDNYESSYAVTHHLINNGCRTIAHLAVANSLSIGRIRTQDYVTALRDNDIPFNDELVLYAKTSKRQDVAMIQSILQRRPDINGIFASVESLAMSSYEACQNLGLSILTDIKIIAFSNLEIASLLSPPLTTITQPARAMGREAARTLFEAILENKPISTSQSLELKSELVVRSSTLAAR</sequence>
<feature type="domain" description="HTH lacI-type" evidence="4">
    <location>
        <begin position="1"/>
        <end position="51"/>
    </location>
</feature>
<keyword evidence="2" id="KW-0238">DNA-binding</keyword>
<dbReference type="OrthoDB" id="891936at2"/>
<organism evidence="5 6">
    <name type="scientific">Hymenobacter roseosalivarius DSM 11622</name>
    <dbReference type="NCBI Taxonomy" id="645990"/>
    <lineage>
        <taxon>Bacteria</taxon>
        <taxon>Pseudomonadati</taxon>
        <taxon>Bacteroidota</taxon>
        <taxon>Cytophagia</taxon>
        <taxon>Cytophagales</taxon>
        <taxon>Hymenobacteraceae</taxon>
        <taxon>Hymenobacter</taxon>
    </lineage>
</organism>
<dbReference type="PROSITE" id="PS50932">
    <property type="entry name" value="HTH_LACI_2"/>
    <property type="match status" value="1"/>
</dbReference>
<evidence type="ECO:0000313" key="5">
    <source>
        <dbReference type="EMBL" id="SMB88815.1"/>
    </source>
</evidence>
<name>A0A1W1V6C6_9BACT</name>
<keyword evidence="3" id="KW-0804">Transcription</keyword>
<dbReference type="Pfam" id="PF00532">
    <property type="entry name" value="Peripla_BP_1"/>
    <property type="match status" value="1"/>
</dbReference>
<dbReference type="PANTHER" id="PTHR30146">
    <property type="entry name" value="LACI-RELATED TRANSCRIPTIONAL REPRESSOR"/>
    <property type="match status" value="1"/>
</dbReference>
<dbReference type="Gene3D" id="1.10.260.40">
    <property type="entry name" value="lambda repressor-like DNA-binding domains"/>
    <property type="match status" value="1"/>
</dbReference>
<dbReference type="InterPro" id="IPR000843">
    <property type="entry name" value="HTH_LacI"/>
</dbReference>
<evidence type="ECO:0000259" key="4">
    <source>
        <dbReference type="PROSITE" id="PS50932"/>
    </source>
</evidence>
<dbReference type="SUPFAM" id="SSF53822">
    <property type="entry name" value="Periplasmic binding protein-like I"/>
    <property type="match status" value="1"/>
</dbReference>
<dbReference type="STRING" id="645990.SAMN00120144_3479"/>
<gene>
    <name evidence="5" type="ORF">SAMN00120144_3479</name>
</gene>
<evidence type="ECO:0000256" key="2">
    <source>
        <dbReference type="ARBA" id="ARBA00023125"/>
    </source>
</evidence>
<dbReference type="Proteomes" id="UP000192266">
    <property type="component" value="Unassembled WGS sequence"/>
</dbReference>
<evidence type="ECO:0000256" key="3">
    <source>
        <dbReference type="ARBA" id="ARBA00023163"/>
    </source>
</evidence>
<dbReference type="Pfam" id="PF00356">
    <property type="entry name" value="LacI"/>
    <property type="match status" value="1"/>
</dbReference>
<dbReference type="CDD" id="cd06267">
    <property type="entry name" value="PBP1_LacI_sugar_binding-like"/>
    <property type="match status" value="1"/>
</dbReference>
<accession>A0A1W1V6C6</accession>
<dbReference type="CDD" id="cd01392">
    <property type="entry name" value="HTH_LacI"/>
    <property type="match status" value="1"/>
</dbReference>
<dbReference type="PANTHER" id="PTHR30146:SF109">
    <property type="entry name" value="HTH-TYPE TRANSCRIPTIONAL REGULATOR GALS"/>
    <property type="match status" value="1"/>
</dbReference>
<dbReference type="SUPFAM" id="SSF47413">
    <property type="entry name" value="lambda repressor-like DNA-binding domains"/>
    <property type="match status" value="1"/>
</dbReference>
<keyword evidence="1" id="KW-0805">Transcription regulation</keyword>
<dbReference type="GO" id="GO:0003700">
    <property type="term" value="F:DNA-binding transcription factor activity"/>
    <property type="evidence" value="ECO:0007669"/>
    <property type="project" value="TreeGrafter"/>
</dbReference>
<dbReference type="InterPro" id="IPR028082">
    <property type="entry name" value="Peripla_BP_I"/>
</dbReference>
<dbReference type="InterPro" id="IPR010982">
    <property type="entry name" value="Lambda_DNA-bd_dom_sf"/>
</dbReference>
<dbReference type="EMBL" id="FWWW01000051">
    <property type="protein sequence ID" value="SMB88815.1"/>
    <property type="molecule type" value="Genomic_DNA"/>
</dbReference>
<proteinExistence type="predicted"/>
<dbReference type="GO" id="GO:0000976">
    <property type="term" value="F:transcription cis-regulatory region binding"/>
    <property type="evidence" value="ECO:0007669"/>
    <property type="project" value="TreeGrafter"/>
</dbReference>
<keyword evidence="6" id="KW-1185">Reference proteome</keyword>
<dbReference type="AlphaFoldDB" id="A0A1W1V6C6"/>
<dbReference type="RefSeq" id="WP_084444317.1">
    <property type="nucleotide sequence ID" value="NZ_FWWW01000051.1"/>
</dbReference>
<reference evidence="5 6" key="1">
    <citation type="submission" date="2017-04" db="EMBL/GenBank/DDBJ databases">
        <authorList>
            <person name="Afonso C.L."/>
            <person name="Miller P.J."/>
            <person name="Scott M.A."/>
            <person name="Spackman E."/>
            <person name="Goraichik I."/>
            <person name="Dimitrov K.M."/>
            <person name="Suarez D.L."/>
            <person name="Swayne D.E."/>
        </authorList>
    </citation>
    <scope>NUCLEOTIDE SEQUENCE [LARGE SCALE GENOMIC DNA]</scope>
    <source>
        <strain evidence="5 6">DSM 11622</strain>
    </source>
</reference>
<evidence type="ECO:0000256" key="1">
    <source>
        <dbReference type="ARBA" id="ARBA00023015"/>
    </source>
</evidence>
<dbReference type="SMART" id="SM00354">
    <property type="entry name" value="HTH_LACI"/>
    <property type="match status" value="1"/>
</dbReference>
<dbReference type="InterPro" id="IPR001761">
    <property type="entry name" value="Peripla_BP/Lac1_sug-bd_dom"/>
</dbReference>
<feature type="non-terminal residue" evidence="5">
    <location>
        <position position="1"/>
    </location>
</feature>
<evidence type="ECO:0000313" key="6">
    <source>
        <dbReference type="Proteomes" id="UP000192266"/>
    </source>
</evidence>